<comment type="caution">
    <text evidence="3">The sequence shown here is derived from an EMBL/GenBank/DDBJ whole genome shotgun (WGS) entry which is preliminary data.</text>
</comment>
<dbReference type="EMBL" id="BMAW01016361">
    <property type="protein sequence ID" value="GFT48669.1"/>
    <property type="molecule type" value="Genomic_DNA"/>
</dbReference>
<dbReference type="InterPro" id="IPR014729">
    <property type="entry name" value="Rossmann-like_a/b/a_fold"/>
</dbReference>
<accession>A0A8X6P5N2</accession>
<keyword evidence="1" id="KW-0963">Cytoplasm</keyword>
<keyword evidence="2" id="KW-0819">tRNA processing</keyword>
<feature type="non-terminal residue" evidence="3">
    <location>
        <position position="134"/>
    </location>
</feature>
<dbReference type="PANTHER" id="PTHR20882:SF14">
    <property type="entry name" value="CYTOPLASMIC TRNA 2-THIOLATION PROTEIN 2"/>
    <property type="match status" value="1"/>
</dbReference>
<dbReference type="AlphaFoldDB" id="A0A8X6P5N2"/>
<dbReference type="GO" id="GO:0016783">
    <property type="term" value="F:sulfurtransferase activity"/>
    <property type="evidence" value="ECO:0007669"/>
    <property type="project" value="TreeGrafter"/>
</dbReference>
<dbReference type="InterPro" id="IPR019407">
    <property type="entry name" value="CTU2"/>
</dbReference>
<evidence type="ECO:0000313" key="3">
    <source>
        <dbReference type="EMBL" id="GFT48669.1"/>
    </source>
</evidence>
<gene>
    <name evidence="3" type="primary">NCL1_33478</name>
    <name evidence="3" type="ORF">NPIL_626741</name>
</gene>
<keyword evidence="4" id="KW-1185">Reference proteome</keyword>
<sequence>TDAKSSIQRLTESFITNLQEDFPATVFTIFRTGGKLLKQDGVLGTETCVLCKSKLDNIESDACSALEALKLSENLSKNPIPLVTESENILLKSDDSDNMSFFRFLCHGCSIPFRNNKRGFEYHPFFRSSHVQMK</sequence>
<protein>
    <submittedName>
        <fullName evidence="3">Cytoplasmic tRNA 2-thiolation protein 2</fullName>
    </submittedName>
</protein>
<dbReference type="GO" id="GO:0005829">
    <property type="term" value="C:cytosol"/>
    <property type="evidence" value="ECO:0007669"/>
    <property type="project" value="TreeGrafter"/>
</dbReference>
<evidence type="ECO:0000256" key="2">
    <source>
        <dbReference type="ARBA" id="ARBA00022694"/>
    </source>
</evidence>
<feature type="non-terminal residue" evidence="3">
    <location>
        <position position="1"/>
    </location>
</feature>
<evidence type="ECO:0000313" key="4">
    <source>
        <dbReference type="Proteomes" id="UP000887013"/>
    </source>
</evidence>
<reference evidence="3" key="1">
    <citation type="submission" date="2020-08" db="EMBL/GenBank/DDBJ databases">
        <title>Multicomponent nature underlies the extraordinary mechanical properties of spider dragline silk.</title>
        <authorList>
            <person name="Kono N."/>
            <person name="Nakamura H."/>
            <person name="Mori M."/>
            <person name="Yoshida Y."/>
            <person name="Ohtoshi R."/>
            <person name="Malay A.D."/>
            <person name="Moran D.A.P."/>
            <person name="Tomita M."/>
            <person name="Numata K."/>
            <person name="Arakawa K."/>
        </authorList>
    </citation>
    <scope>NUCLEOTIDE SEQUENCE</scope>
</reference>
<dbReference type="Gene3D" id="3.40.50.620">
    <property type="entry name" value="HUPs"/>
    <property type="match status" value="1"/>
</dbReference>
<dbReference type="PANTHER" id="PTHR20882">
    <property type="entry name" value="CYTOPLASMIC TRNA 2-THIOLATION PROTEIN 2"/>
    <property type="match status" value="1"/>
</dbReference>
<organism evidence="3 4">
    <name type="scientific">Nephila pilipes</name>
    <name type="common">Giant wood spider</name>
    <name type="synonym">Nephila maculata</name>
    <dbReference type="NCBI Taxonomy" id="299642"/>
    <lineage>
        <taxon>Eukaryota</taxon>
        <taxon>Metazoa</taxon>
        <taxon>Ecdysozoa</taxon>
        <taxon>Arthropoda</taxon>
        <taxon>Chelicerata</taxon>
        <taxon>Arachnida</taxon>
        <taxon>Araneae</taxon>
        <taxon>Araneomorphae</taxon>
        <taxon>Entelegynae</taxon>
        <taxon>Araneoidea</taxon>
        <taxon>Nephilidae</taxon>
        <taxon>Nephila</taxon>
    </lineage>
</organism>
<dbReference type="OrthoDB" id="25129at2759"/>
<dbReference type="Proteomes" id="UP000887013">
    <property type="component" value="Unassembled WGS sequence"/>
</dbReference>
<name>A0A8X6P5N2_NEPPI</name>
<dbReference type="GO" id="GO:0000049">
    <property type="term" value="F:tRNA binding"/>
    <property type="evidence" value="ECO:0007669"/>
    <property type="project" value="InterPro"/>
</dbReference>
<dbReference type="GO" id="GO:0002143">
    <property type="term" value="P:tRNA wobble position uridine thiolation"/>
    <property type="evidence" value="ECO:0007669"/>
    <property type="project" value="TreeGrafter"/>
</dbReference>
<evidence type="ECO:0000256" key="1">
    <source>
        <dbReference type="ARBA" id="ARBA00022490"/>
    </source>
</evidence>
<proteinExistence type="predicted"/>
<dbReference type="Pfam" id="PF10288">
    <property type="entry name" value="CTU2"/>
    <property type="match status" value="1"/>
</dbReference>